<proteinExistence type="predicted"/>
<sequence length="254" mass="25911">MTVLDTVRSEAVKLRTLPSVLVTCLVTATATIGLSYLAGWSVGQALDTDPSLLVGDASPERVGLDGTAYGQAGMVVLGVLAVSGEYADGQIRTSLLAVPGRLRLLAAKAAALAGAALLTALVTVPGAFAATQAGLGDHGLSWSGVWDGPAPAYVAGALLYWVLLALLSAGVTVIVRNAVVPLVVLISTVLALSFYLSLATGLADFLPDRAGALMFRESEGYAHELTAVQGGAVMLAWVVAVGLVAAVLFRRRDA</sequence>
<reference evidence="2 3" key="1">
    <citation type="submission" date="2020-07" db="EMBL/GenBank/DDBJ databases">
        <title>Sequencing the genomes of 1000 actinobacteria strains.</title>
        <authorList>
            <person name="Klenk H.-P."/>
        </authorList>
    </citation>
    <scope>NUCLEOTIDE SEQUENCE [LARGE SCALE GENOMIC DNA]</scope>
    <source>
        <strain evidence="2 3">DSM 44442</strain>
    </source>
</reference>
<dbReference type="EMBL" id="JACCFS010000001">
    <property type="protein sequence ID" value="NYJ33988.1"/>
    <property type="molecule type" value="Genomic_DNA"/>
</dbReference>
<name>A0A7Z0EMI2_9ACTN</name>
<feature type="transmembrane region" description="Helical" evidence="1">
    <location>
        <begin position="226"/>
        <end position="249"/>
    </location>
</feature>
<protein>
    <submittedName>
        <fullName evidence="2">ABC-type transport system involved in multi-copper enzyme maturation permease subunit</fullName>
    </submittedName>
</protein>
<keyword evidence="1" id="KW-0812">Transmembrane</keyword>
<keyword evidence="1" id="KW-0472">Membrane</keyword>
<evidence type="ECO:0000313" key="2">
    <source>
        <dbReference type="EMBL" id="NYJ33988.1"/>
    </source>
</evidence>
<accession>A0A7Z0EMI2</accession>
<evidence type="ECO:0000256" key="1">
    <source>
        <dbReference type="SAM" id="Phobius"/>
    </source>
</evidence>
<evidence type="ECO:0000313" key="3">
    <source>
        <dbReference type="Proteomes" id="UP000572051"/>
    </source>
</evidence>
<keyword evidence="1" id="KW-1133">Transmembrane helix</keyword>
<dbReference type="Proteomes" id="UP000572051">
    <property type="component" value="Unassembled WGS sequence"/>
</dbReference>
<keyword evidence="3" id="KW-1185">Reference proteome</keyword>
<organism evidence="2 3">
    <name type="scientific">Nocardiopsis aegyptia</name>
    <dbReference type="NCBI Taxonomy" id="220378"/>
    <lineage>
        <taxon>Bacteria</taxon>
        <taxon>Bacillati</taxon>
        <taxon>Actinomycetota</taxon>
        <taxon>Actinomycetes</taxon>
        <taxon>Streptosporangiales</taxon>
        <taxon>Nocardiopsidaceae</taxon>
        <taxon>Nocardiopsis</taxon>
    </lineage>
</organism>
<dbReference type="RefSeq" id="WP_312889184.1">
    <property type="nucleotide sequence ID" value="NZ_JACCFS010000001.1"/>
</dbReference>
<dbReference type="AlphaFoldDB" id="A0A7Z0EMI2"/>
<feature type="transmembrane region" description="Helical" evidence="1">
    <location>
        <begin position="109"/>
        <end position="130"/>
    </location>
</feature>
<feature type="transmembrane region" description="Helical" evidence="1">
    <location>
        <begin position="150"/>
        <end position="175"/>
    </location>
</feature>
<gene>
    <name evidence="2" type="ORF">HNR10_001869</name>
</gene>
<feature type="transmembrane region" description="Helical" evidence="1">
    <location>
        <begin position="182"/>
        <end position="206"/>
    </location>
</feature>
<feature type="transmembrane region" description="Helical" evidence="1">
    <location>
        <begin position="20"/>
        <end position="42"/>
    </location>
</feature>
<comment type="caution">
    <text evidence="2">The sequence shown here is derived from an EMBL/GenBank/DDBJ whole genome shotgun (WGS) entry which is preliminary data.</text>
</comment>
<feature type="transmembrane region" description="Helical" evidence="1">
    <location>
        <begin position="68"/>
        <end position="88"/>
    </location>
</feature>